<accession>A0A250XCU5</accession>
<dbReference type="GO" id="GO:0016272">
    <property type="term" value="C:prefoldin complex"/>
    <property type="evidence" value="ECO:0007669"/>
    <property type="project" value="InterPro"/>
</dbReference>
<feature type="region of interest" description="Disordered" evidence="3">
    <location>
        <begin position="140"/>
        <end position="159"/>
    </location>
</feature>
<reference evidence="4 5" key="1">
    <citation type="submission" date="2017-08" db="EMBL/GenBank/DDBJ databases">
        <title>Acidophilic green algal genome provides insights into adaptation to an acidic environment.</title>
        <authorList>
            <person name="Hirooka S."/>
            <person name="Hirose Y."/>
            <person name="Kanesaki Y."/>
            <person name="Higuchi S."/>
            <person name="Fujiwara T."/>
            <person name="Onuma R."/>
            <person name="Era A."/>
            <person name="Ohbayashi R."/>
            <person name="Uzuka A."/>
            <person name="Nozaki H."/>
            <person name="Yoshikawa H."/>
            <person name="Miyagishima S.Y."/>
        </authorList>
    </citation>
    <scope>NUCLEOTIDE SEQUENCE [LARGE SCALE GENOMIC DNA]</scope>
    <source>
        <strain evidence="4 5">NIES-2499</strain>
    </source>
</reference>
<comment type="similarity">
    <text evidence="1">Belongs to the prefoldin subunit alpha family.</text>
</comment>
<gene>
    <name evidence="4" type="ORF">CEUSTIGMA_g8017.t1</name>
</gene>
<dbReference type="InterPro" id="IPR004127">
    <property type="entry name" value="Prefoldin_subunit_alpha"/>
</dbReference>
<evidence type="ECO:0000256" key="3">
    <source>
        <dbReference type="SAM" id="MobiDB-lite"/>
    </source>
</evidence>
<evidence type="ECO:0008006" key="6">
    <source>
        <dbReference type="Google" id="ProtNLM"/>
    </source>
</evidence>
<evidence type="ECO:0000256" key="1">
    <source>
        <dbReference type="ARBA" id="ARBA00010048"/>
    </source>
</evidence>
<dbReference type="GO" id="GO:1990115">
    <property type="term" value="P:RNA polymerase III assembly"/>
    <property type="evidence" value="ECO:0007669"/>
    <property type="project" value="TreeGrafter"/>
</dbReference>
<keyword evidence="2" id="KW-0175">Coiled coil</keyword>
<dbReference type="Gene3D" id="1.10.287.370">
    <property type="match status" value="1"/>
</dbReference>
<organism evidence="4 5">
    <name type="scientific">Chlamydomonas eustigma</name>
    <dbReference type="NCBI Taxonomy" id="1157962"/>
    <lineage>
        <taxon>Eukaryota</taxon>
        <taxon>Viridiplantae</taxon>
        <taxon>Chlorophyta</taxon>
        <taxon>core chlorophytes</taxon>
        <taxon>Chlorophyceae</taxon>
        <taxon>CS clade</taxon>
        <taxon>Chlamydomonadales</taxon>
        <taxon>Chlamydomonadaceae</taxon>
        <taxon>Chlamydomonas</taxon>
    </lineage>
</organism>
<protein>
    <recommendedName>
        <fullName evidence="6">Prefoldin subunit 5</fullName>
    </recommendedName>
</protein>
<dbReference type="STRING" id="1157962.A0A250XCU5"/>
<dbReference type="AlphaFoldDB" id="A0A250XCU5"/>
<dbReference type="NCBIfam" id="TIGR00293">
    <property type="entry name" value="prefoldin subunit alpha"/>
    <property type="match status" value="1"/>
</dbReference>
<dbReference type="EMBL" id="BEGY01000054">
    <property type="protein sequence ID" value="GAX80580.1"/>
    <property type="molecule type" value="Genomic_DNA"/>
</dbReference>
<evidence type="ECO:0000256" key="2">
    <source>
        <dbReference type="SAM" id="Coils"/>
    </source>
</evidence>
<dbReference type="GO" id="GO:0009409">
    <property type="term" value="P:response to cold"/>
    <property type="evidence" value="ECO:0007669"/>
    <property type="project" value="UniProtKB-ARBA"/>
</dbReference>
<dbReference type="GO" id="GO:0005737">
    <property type="term" value="C:cytoplasm"/>
    <property type="evidence" value="ECO:0007669"/>
    <property type="project" value="TreeGrafter"/>
</dbReference>
<dbReference type="SUPFAM" id="SSF46579">
    <property type="entry name" value="Prefoldin"/>
    <property type="match status" value="1"/>
</dbReference>
<dbReference type="InterPro" id="IPR011599">
    <property type="entry name" value="PFD_alpha_archaea"/>
</dbReference>
<name>A0A250XCU5_9CHLO</name>
<evidence type="ECO:0000313" key="4">
    <source>
        <dbReference type="EMBL" id="GAX80580.1"/>
    </source>
</evidence>
<proteinExistence type="inferred from homology"/>
<dbReference type="InterPro" id="IPR009053">
    <property type="entry name" value="Prefoldin"/>
</dbReference>
<dbReference type="CDD" id="cd23157">
    <property type="entry name" value="Prefoldin_5"/>
    <property type="match status" value="1"/>
</dbReference>
<feature type="compositionally biased region" description="Low complexity" evidence="3">
    <location>
        <begin position="145"/>
        <end position="159"/>
    </location>
</feature>
<feature type="coiled-coil region" evidence="2">
    <location>
        <begin position="8"/>
        <end position="35"/>
    </location>
</feature>
<sequence length="159" mass="17512">MTARGEGIRLETLDVQQLTQIKERLTNELQSFSRSGQQLSIAANKFEDSREAVAALSQKKEGHVVLLPLTSSVFVNGTIASTENVMIDIGTGYYVEMSAQEGQDYCKRKVAKLQENLSAVQQLLREKQGNLAMVSRVLSEKTAAQQQNPSSQMPPSIPE</sequence>
<dbReference type="GO" id="GO:1990114">
    <property type="term" value="P:RNA polymerase II core complex assembly"/>
    <property type="evidence" value="ECO:0007669"/>
    <property type="project" value="TreeGrafter"/>
</dbReference>
<dbReference type="Proteomes" id="UP000232323">
    <property type="component" value="Unassembled WGS sequence"/>
</dbReference>
<dbReference type="Pfam" id="PF02996">
    <property type="entry name" value="Prefoldin"/>
    <property type="match status" value="1"/>
</dbReference>
<evidence type="ECO:0000313" key="5">
    <source>
        <dbReference type="Proteomes" id="UP000232323"/>
    </source>
</evidence>
<dbReference type="PANTHER" id="PTHR12674">
    <property type="entry name" value="PREFOLDIN SUBUNIT 5"/>
    <property type="match status" value="1"/>
</dbReference>
<keyword evidence="5" id="KW-1185">Reference proteome</keyword>
<dbReference type="PANTHER" id="PTHR12674:SF2">
    <property type="entry name" value="PREFOLDIN SUBUNIT 5"/>
    <property type="match status" value="1"/>
</dbReference>
<dbReference type="GO" id="GO:0006457">
    <property type="term" value="P:protein folding"/>
    <property type="evidence" value="ECO:0007669"/>
    <property type="project" value="InterPro"/>
</dbReference>
<dbReference type="GO" id="GO:1990113">
    <property type="term" value="P:RNA polymerase I assembly"/>
    <property type="evidence" value="ECO:0007669"/>
    <property type="project" value="TreeGrafter"/>
</dbReference>
<comment type="caution">
    <text evidence="4">The sequence shown here is derived from an EMBL/GenBank/DDBJ whole genome shotgun (WGS) entry which is preliminary data.</text>
</comment>
<dbReference type="OrthoDB" id="10267474at2759"/>
<dbReference type="GO" id="GO:0051082">
    <property type="term" value="F:unfolded protein binding"/>
    <property type="evidence" value="ECO:0007669"/>
    <property type="project" value="InterPro"/>
</dbReference>